<sequence length="198" mass="21565">MEDVSKFLVGRTEEYANAAERPTGTVSVPSGRLRIIDPFFEARYGCVLWVPPGQHRAFITYIHIDDDLGWCPAYLSFRFTEAQPATVAFADFLIAPPISMVTGAVSGSDNAMIAVYDADAKIDPKALVQALFVDLDTLTRTPIGATNVITDSGAHVVACRTGRDGAFPILATRTAEGDLTAIHIDFYWVDFDPGDDIY</sequence>
<proteinExistence type="predicted"/>
<evidence type="ECO:0000313" key="1">
    <source>
        <dbReference type="EMBL" id="NIH93174.1"/>
    </source>
</evidence>
<evidence type="ECO:0008006" key="3">
    <source>
        <dbReference type="Google" id="ProtNLM"/>
    </source>
</evidence>
<dbReference type="EMBL" id="JAANOW010000001">
    <property type="protein sequence ID" value="NIH93174.1"/>
    <property type="molecule type" value="Genomic_DNA"/>
</dbReference>
<gene>
    <name evidence="1" type="ORF">FHU31_000130</name>
</gene>
<evidence type="ECO:0000313" key="2">
    <source>
        <dbReference type="Proteomes" id="UP000547444"/>
    </source>
</evidence>
<name>A0A7X5R4G8_9MYCO</name>
<dbReference type="AlphaFoldDB" id="A0A7X5R4G8"/>
<accession>A0A7X5R4G8</accession>
<keyword evidence="2" id="KW-1185">Reference proteome</keyword>
<dbReference type="RefSeq" id="WP_167154617.1">
    <property type="nucleotide sequence ID" value="NZ_JAANOW010000001.1"/>
</dbReference>
<reference evidence="1 2" key="1">
    <citation type="submission" date="2020-03" db="EMBL/GenBank/DDBJ databases">
        <title>Sequencing the genomes of 1000 actinobacteria strains.</title>
        <authorList>
            <person name="Klenk H.-P."/>
        </authorList>
    </citation>
    <scope>NUCLEOTIDE SEQUENCE [LARGE SCALE GENOMIC DNA]</scope>
    <source>
        <strain evidence="1 2">DSM 44556</strain>
    </source>
</reference>
<organism evidence="1 2">
    <name type="scientific">Mycolicibacterium fluoranthenivorans</name>
    <dbReference type="NCBI Taxonomy" id="258505"/>
    <lineage>
        <taxon>Bacteria</taxon>
        <taxon>Bacillati</taxon>
        <taxon>Actinomycetota</taxon>
        <taxon>Actinomycetes</taxon>
        <taxon>Mycobacteriales</taxon>
        <taxon>Mycobacteriaceae</taxon>
        <taxon>Mycolicibacterium</taxon>
    </lineage>
</organism>
<comment type="caution">
    <text evidence="1">The sequence shown here is derived from an EMBL/GenBank/DDBJ whole genome shotgun (WGS) entry which is preliminary data.</text>
</comment>
<dbReference type="Proteomes" id="UP000547444">
    <property type="component" value="Unassembled WGS sequence"/>
</dbReference>
<protein>
    <recommendedName>
        <fullName evidence="3">DUF4241 domain-containing protein</fullName>
    </recommendedName>
</protein>